<dbReference type="GO" id="GO:0016020">
    <property type="term" value="C:membrane"/>
    <property type="evidence" value="ECO:0007669"/>
    <property type="project" value="UniProtKB-SubCell"/>
</dbReference>
<evidence type="ECO:0000256" key="3">
    <source>
        <dbReference type="ARBA" id="ARBA00022737"/>
    </source>
</evidence>
<evidence type="ECO:0000256" key="5">
    <source>
        <dbReference type="ARBA" id="ARBA00022989"/>
    </source>
</evidence>
<evidence type="ECO:0000256" key="10">
    <source>
        <dbReference type="SAM" id="Phobius"/>
    </source>
</evidence>
<dbReference type="PRINTS" id="PR00205">
    <property type="entry name" value="CADHERIN"/>
</dbReference>
<gene>
    <name evidence="13" type="ORF">Ciccas_002157</name>
</gene>
<reference evidence="13 14" key="1">
    <citation type="submission" date="2024-11" db="EMBL/GenBank/DDBJ databases">
        <title>Adaptive evolution of stress response genes in parasites aligns with host niche diversity.</title>
        <authorList>
            <person name="Hahn C."/>
            <person name="Resl P."/>
        </authorList>
    </citation>
    <scope>NUCLEOTIDE SEQUENCE [LARGE SCALE GENOMIC DNA]</scope>
    <source>
        <strain evidence="13">EGGRZ-B1_66</strain>
        <tissue evidence="13">Body</tissue>
    </source>
</reference>
<evidence type="ECO:0000256" key="7">
    <source>
        <dbReference type="ARBA" id="ARBA00023180"/>
    </source>
</evidence>
<evidence type="ECO:0000256" key="9">
    <source>
        <dbReference type="SAM" id="MobiDB-lite"/>
    </source>
</evidence>
<feature type="domain" description="Cadherin" evidence="12">
    <location>
        <begin position="491"/>
        <end position="597"/>
    </location>
</feature>
<keyword evidence="2 10" id="KW-0812">Transmembrane</keyword>
<evidence type="ECO:0000256" key="2">
    <source>
        <dbReference type="ARBA" id="ARBA00022692"/>
    </source>
</evidence>
<comment type="caution">
    <text evidence="13">The sequence shown here is derived from an EMBL/GenBank/DDBJ whole genome shotgun (WGS) entry which is preliminary data.</text>
</comment>
<dbReference type="Pfam" id="PF00028">
    <property type="entry name" value="Cadherin"/>
    <property type="match status" value="4"/>
</dbReference>
<dbReference type="SMART" id="SM00112">
    <property type="entry name" value="CA"/>
    <property type="match status" value="6"/>
</dbReference>
<keyword evidence="3" id="KW-0677">Repeat</keyword>
<proteinExistence type="predicted"/>
<dbReference type="GO" id="GO:0005509">
    <property type="term" value="F:calcium ion binding"/>
    <property type="evidence" value="ECO:0007669"/>
    <property type="project" value="UniProtKB-UniRule"/>
</dbReference>
<dbReference type="InterPro" id="IPR015919">
    <property type="entry name" value="Cadherin-like_sf"/>
</dbReference>
<dbReference type="InterPro" id="IPR050174">
    <property type="entry name" value="Protocadherin/Cadherin-CA"/>
</dbReference>
<organism evidence="13 14">
    <name type="scientific">Cichlidogyrus casuarinus</name>
    <dbReference type="NCBI Taxonomy" id="1844966"/>
    <lineage>
        <taxon>Eukaryota</taxon>
        <taxon>Metazoa</taxon>
        <taxon>Spiralia</taxon>
        <taxon>Lophotrochozoa</taxon>
        <taxon>Platyhelminthes</taxon>
        <taxon>Monogenea</taxon>
        <taxon>Monopisthocotylea</taxon>
        <taxon>Dactylogyridea</taxon>
        <taxon>Ancyrocephalidae</taxon>
        <taxon>Cichlidogyrus</taxon>
    </lineage>
</organism>
<keyword evidence="6 10" id="KW-0472">Membrane</keyword>
<keyword evidence="14" id="KW-1185">Reference proteome</keyword>
<feature type="signal peptide" evidence="11">
    <location>
        <begin position="1"/>
        <end position="17"/>
    </location>
</feature>
<dbReference type="CDD" id="cd11304">
    <property type="entry name" value="Cadherin_repeat"/>
    <property type="match status" value="6"/>
</dbReference>
<dbReference type="InterPro" id="IPR002126">
    <property type="entry name" value="Cadherin-like_dom"/>
</dbReference>
<evidence type="ECO:0000259" key="12">
    <source>
        <dbReference type="PROSITE" id="PS50268"/>
    </source>
</evidence>
<comment type="subcellular location">
    <subcellularLocation>
        <location evidence="1">Membrane</location>
        <topology evidence="1">Single-pass membrane protein</topology>
    </subcellularLocation>
</comment>
<dbReference type="PANTHER" id="PTHR24028:SF146">
    <property type="entry name" value="CADHERIN 96CB, ISOFORM D-RELATED"/>
    <property type="match status" value="1"/>
</dbReference>
<evidence type="ECO:0000256" key="8">
    <source>
        <dbReference type="PROSITE-ProRule" id="PRU00043"/>
    </source>
</evidence>
<feature type="compositionally biased region" description="Polar residues" evidence="9">
    <location>
        <begin position="377"/>
        <end position="386"/>
    </location>
</feature>
<dbReference type="FunFam" id="2.60.40.60:FF:000092">
    <property type="entry name" value="Protocadherin 8"/>
    <property type="match status" value="3"/>
</dbReference>
<feature type="region of interest" description="Disordered" evidence="9">
    <location>
        <begin position="366"/>
        <end position="389"/>
    </location>
</feature>
<sequence length="1017" mass="112882">MHFLRSLLFLCVGGVLTTLVASGVQRPNVTLYINEDAKVGSFVGEVYNKPFKKIMLDNTKYFQLESPTSNRLVVASELDRDSDRQLCSEKGWPQICAHNLIPIINTSSLIFVQVIISDVNDNAPTWSVEFGGQPQPSGYRDGSMLQTLHVNVTESASLGYSVELPIANDPDLGINSIVKYELVKEESEALISGPFRLINSDRPLPGGELRPRIEVQGPLDFEKHQNYSFLLQALDGAGKIGLARVIIHIDDENDNGPIFTHNTKEPFEIEIDEDLQIGEKLPIFARAVDKDSGDFGTVKYRFALSTSDQVRRDFYVNPKTGQLSVKNKLDFDAGGTAQYAFTVVAEDGGNPPNTAEAKIIVRVRDKNDNGPEIRVSPANSGSSSPGQLELMENSEPEKMIATVTVSDPDTGINGQFSCELKSVDGFQLIYQQDVGKLSLYQLVTMRTFNREQQSNYGVTIRCQDQGSPPMTSEKLVPIKITDENDNPPEFPDERINLQTQEGNLPGTVIATVRAMDRDAGENARLSYSIEWPRDQGVNPFSINDEGGLIADVRLDRENNPEGYIFKIWAHDNGDPVFNASTSVEINLVDINDCVPEFQQKNYQFTISEFSLADADRREQNDQSELAEVGWVKATDQDLGNNARISYEILDKNTPFAITSDGKIYAHSPVDREKEGAYLLMVEARDNPTNKSMQLSSQTRVNIVVKDINDNKPEFIYPPQMTAQEWERVKRLSPNQTRPNEISVSWREPKDYRVALIRAKDADDLPENKDIIYSLEDTSNSRVFALDPKTGALTLNHPLSYSSLVSCRCSVIDATDIWAALLCLTVRLPALNGLYELTVKAHNLNDPSMSTLNKLFVRLIDAVATTAKSTKPGLTSPWFERFNEMDQDKLIIVVVTVVTFVVCAILISVICFISRRSATRTGPSARGSRVRNEFLAPGSALIGKEQLFDESHPGLTYTNGNVANGTLSPQPNGFYFDPMATIKLSDQCNSGGTYYPFYVAQGTPNLESPHEFGKLSLT</sequence>
<feature type="transmembrane region" description="Helical" evidence="10">
    <location>
        <begin position="889"/>
        <end position="912"/>
    </location>
</feature>
<feature type="domain" description="Cadherin" evidence="12">
    <location>
        <begin position="382"/>
        <end position="490"/>
    </location>
</feature>
<dbReference type="PROSITE" id="PS50268">
    <property type="entry name" value="CADHERIN_2"/>
    <property type="match status" value="6"/>
</dbReference>
<dbReference type="Proteomes" id="UP001626550">
    <property type="component" value="Unassembled WGS sequence"/>
</dbReference>
<keyword evidence="4 8" id="KW-0106">Calcium</keyword>
<evidence type="ECO:0000313" key="13">
    <source>
        <dbReference type="EMBL" id="KAL3319179.1"/>
    </source>
</evidence>
<dbReference type="PROSITE" id="PS00232">
    <property type="entry name" value="CADHERIN_1"/>
    <property type="match status" value="4"/>
</dbReference>
<evidence type="ECO:0000256" key="6">
    <source>
        <dbReference type="ARBA" id="ARBA00023136"/>
    </source>
</evidence>
<dbReference type="InterPro" id="IPR020894">
    <property type="entry name" value="Cadherin_CS"/>
</dbReference>
<protein>
    <recommendedName>
        <fullName evidence="12">Cadherin domain-containing protein</fullName>
    </recommendedName>
</protein>
<evidence type="ECO:0000313" key="14">
    <source>
        <dbReference type="Proteomes" id="UP001626550"/>
    </source>
</evidence>
<feature type="domain" description="Cadherin" evidence="12">
    <location>
        <begin position="598"/>
        <end position="714"/>
    </location>
</feature>
<feature type="chain" id="PRO_5044756729" description="Cadherin domain-containing protein" evidence="11">
    <location>
        <begin position="18"/>
        <end position="1017"/>
    </location>
</feature>
<feature type="domain" description="Cadherin" evidence="12">
    <location>
        <begin position="263"/>
        <end position="373"/>
    </location>
</feature>
<feature type="domain" description="Cadherin" evidence="12">
    <location>
        <begin position="144"/>
        <end position="259"/>
    </location>
</feature>
<dbReference type="AlphaFoldDB" id="A0ABD2QI42"/>
<evidence type="ECO:0000256" key="4">
    <source>
        <dbReference type="ARBA" id="ARBA00022837"/>
    </source>
</evidence>
<accession>A0ABD2QI42</accession>
<dbReference type="EMBL" id="JBJKFK010000163">
    <property type="protein sequence ID" value="KAL3319179.1"/>
    <property type="molecule type" value="Genomic_DNA"/>
</dbReference>
<dbReference type="SUPFAM" id="SSF49313">
    <property type="entry name" value="Cadherin-like"/>
    <property type="match status" value="6"/>
</dbReference>
<keyword evidence="5 10" id="KW-1133">Transmembrane helix</keyword>
<dbReference type="PANTHER" id="PTHR24028">
    <property type="entry name" value="CADHERIN-87A"/>
    <property type="match status" value="1"/>
</dbReference>
<name>A0ABD2QI42_9PLAT</name>
<keyword evidence="7" id="KW-0325">Glycoprotein</keyword>
<feature type="domain" description="Cadherin" evidence="12">
    <location>
        <begin position="735"/>
        <end position="878"/>
    </location>
</feature>
<keyword evidence="11" id="KW-0732">Signal</keyword>
<evidence type="ECO:0000256" key="11">
    <source>
        <dbReference type="SAM" id="SignalP"/>
    </source>
</evidence>
<dbReference type="Gene3D" id="2.60.40.60">
    <property type="entry name" value="Cadherins"/>
    <property type="match status" value="7"/>
</dbReference>
<evidence type="ECO:0000256" key="1">
    <source>
        <dbReference type="ARBA" id="ARBA00004167"/>
    </source>
</evidence>